<proteinExistence type="predicted"/>
<dbReference type="Proteomes" id="UP000052976">
    <property type="component" value="Unassembled WGS sequence"/>
</dbReference>
<protein>
    <submittedName>
        <fullName evidence="1">Uncharacterized protein</fullName>
    </submittedName>
</protein>
<feature type="non-terminal residue" evidence="1">
    <location>
        <position position="1"/>
    </location>
</feature>
<organism evidence="1 2">
    <name type="scientific">Corvus brachyrhynchos</name>
    <name type="common">American crow</name>
    <dbReference type="NCBI Taxonomy" id="85066"/>
    <lineage>
        <taxon>Eukaryota</taxon>
        <taxon>Metazoa</taxon>
        <taxon>Chordata</taxon>
        <taxon>Craniata</taxon>
        <taxon>Vertebrata</taxon>
        <taxon>Euteleostomi</taxon>
        <taxon>Archelosauria</taxon>
        <taxon>Archosauria</taxon>
        <taxon>Dinosauria</taxon>
        <taxon>Saurischia</taxon>
        <taxon>Theropoda</taxon>
        <taxon>Coelurosauria</taxon>
        <taxon>Aves</taxon>
        <taxon>Neognathae</taxon>
        <taxon>Neoaves</taxon>
        <taxon>Telluraves</taxon>
        <taxon>Australaves</taxon>
        <taxon>Passeriformes</taxon>
        <taxon>Corvoidea</taxon>
        <taxon>Corvidae</taxon>
        <taxon>Corvus</taxon>
    </lineage>
</organism>
<dbReference type="AlphaFoldDB" id="A0A091EWJ7"/>
<name>A0A091EWJ7_CORBR</name>
<dbReference type="EMBL" id="KK719069">
    <property type="protein sequence ID" value="KFO61376.1"/>
    <property type="molecule type" value="Genomic_DNA"/>
</dbReference>
<evidence type="ECO:0000313" key="1">
    <source>
        <dbReference type="EMBL" id="KFO61376.1"/>
    </source>
</evidence>
<dbReference type="STRING" id="85066.A0A091EWJ7"/>
<gene>
    <name evidence="1" type="ORF">N302_12813</name>
</gene>
<keyword evidence="2" id="KW-1185">Reference proteome</keyword>
<reference evidence="1 2" key="1">
    <citation type="submission" date="2014-04" db="EMBL/GenBank/DDBJ databases">
        <title>Genome evolution of avian class.</title>
        <authorList>
            <person name="Zhang G."/>
            <person name="Li C."/>
        </authorList>
    </citation>
    <scope>NUCLEOTIDE SEQUENCE [LARGE SCALE GENOMIC DNA]</scope>
    <source>
        <strain evidence="1">BGI_N302</strain>
    </source>
</reference>
<feature type="non-terminal residue" evidence="1">
    <location>
        <position position="99"/>
    </location>
</feature>
<accession>A0A091EWJ7</accession>
<evidence type="ECO:0000313" key="2">
    <source>
        <dbReference type="Proteomes" id="UP000052976"/>
    </source>
</evidence>
<sequence length="99" mass="10098">LAAKAVEGAALALEGVDHVHGRDRLPLSVLRVGDGVADHVLQEHLEHTARLLVDEPRDALDAAAPSQAADGRLGDALDVVAQHLAVALGAALAEPLAAL</sequence>